<keyword evidence="10" id="KW-1185">Reference proteome</keyword>
<gene>
    <name evidence="9" type="ORF">LIPSTDRAFT_3271</name>
</gene>
<dbReference type="Proteomes" id="UP000094385">
    <property type="component" value="Unassembled WGS sequence"/>
</dbReference>
<evidence type="ECO:0000256" key="3">
    <source>
        <dbReference type="ARBA" id="ARBA00022946"/>
    </source>
</evidence>
<feature type="domain" description="Large ribosomal subunit protein mL46 N-terminal" evidence="8">
    <location>
        <begin position="67"/>
        <end position="185"/>
    </location>
</feature>
<keyword evidence="4" id="KW-0689">Ribosomal protein</keyword>
<dbReference type="PANTHER" id="PTHR13124">
    <property type="entry name" value="39S RIBOSOMAL PROTEIN L46, MITOCHONDRIAL PRECURSOR-RELATED"/>
    <property type="match status" value="1"/>
</dbReference>
<evidence type="ECO:0000256" key="4">
    <source>
        <dbReference type="ARBA" id="ARBA00022980"/>
    </source>
</evidence>
<dbReference type="SUPFAM" id="SSF55811">
    <property type="entry name" value="Nudix"/>
    <property type="match status" value="1"/>
</dbReference>
<sequence length="323" mass="36821">MTLRHVPGPLRPHTIGLVGQLVRPASRQGGRSIGTAIAEEITTETGSSLLSSTTSSVAESPASEAFKIMSGLILCRQPIVTPELTPFERAYYNYQSELQKRLMWTFPKWFYYPEGTLAERQFSSVQPTVDGNDRAEFEKPDIVFNRDRRSKQEVVFPERDVERETEESAKIYAKIEPLSRITEADKTNDFRSLERKLDRTLYLLVKKDRQANEWKFPAAEVLNGETLTGAARRLLLNTGGPNMNTWVVSNTPAAYHQYPYRPEDNEKYDGAKIFYLKSRIFAGTFVLQKGSGIVDYAWLTKDEIRDYVHKGYWASMANALSKQ</sequence>
<dbReference type="Gene3D" id="3.90.79.10">
    <property type="entry name" value="Nucleoside Triphosphate Pyrophosphohydrolase"/>
    <property type="match status" value="1"/>
</dbReference>
<dbReference type="CDD" id="cd04661">
    <property type="entry name" value="NUDIX_MRP_L46"/>
    <property type="match status" value="1"/>
</dbReference>
<accession>A0A1E3Q602</accession>
<evidence type="ECO:0000313" key="9">
    <source>
        <dbReference type="EMBL" id="ODQ72914.1"/>
    </source>
</evidence>
<dbReference type="GO" id="GO:0005762">
    <property type="term" value="C:mitochondrial large ribosomal subunit"/>
    <property type="evidence" value="ECO:0007669"/>
    <property type="project" value="EnsemblFungi"/>
</dbReference>
<dbReference type="InterPro" id="IPR033650">
    <property type="entry name" value="Ribosomal_mL46_NUDIX"/>
</dbReference>
<proteinExistence type="inferred from homology"/>
<dbReference type="InterPro" id="IPR040008">
    <property type="entry name" value="Ribosomal_mL46"/>
</dbReference>
<reference evidence="9 10" key="1">
    <citation type="journal article" date="2016" name="Proc. Natl. Acad. Sci. U.S.A.">
        <title>Comparative genomics of biotechnologically important yeasts.</title>
        <authorList>
            <person name="Riley R."/>
            <person name="Haridas S."/>
            <person name="Wolfe K.H."/>
            <person name="Lopes M.R."/>
            <person name="Hittinger C.T."/>
            <person name="Goeker M."/>
            <person name="Salamov A.A."/>
            <person name="Wisecaver J.H."/>
            <person name="Long T.M."/>
            <person name="Calvey C.H."/>
            <person name="Aerts A.L."/>
            <person name="Barry K.W."/>
            <person name="Choi C."/>
            <person name="Clum A."/>
            <person name="Coughlan A.Y."/>
            <person name="Deshpande S."/>
            <person name="Douglass A.P."/>
            <person name="Hanson S.J."/>
            <person name="Klenk H.-P."/>
            <person name="LaButti K.M."/>
            <person name="Lapidus A."/>
            <person name="Lindquist E.A."/>
            <person name="Lipzen A.M."/>
            <person name="Meier-Kolthoff J.P."/>
            <person name="Ohm R.A."/>
            <person name="Otillar R.P."/>
            <person name="Pangilinan J.L."/>
            <person name="Peng Y."/>
            <person name="Rokas A."/>
            <person name="Rosa C.A."/>
            <person name="Scheuner C."/>
            <person name="Sibirny A.A."/>
            <person name="Slot J.C."/>
            <person name="Stielow J.B."/>
            <person name="Sun H."/>
            <person name="Kurtzman C.P."/>
            <person name="Blackwell M."/>
            <person name="Grigoriev I.V."/>
            <person name="Jeffries T.W."/>
        </authorList>
    </citation>
    <scope>NUCLEOTIDE SEQUENCE [LARGE SCALE GENOMIC DNA]</scope>
    <source>
        <strain evidence="9 10">NRRL Y-11557</strain>
    </source>
</reference>
<dbReference type="EMBL" id="KV454294">
    <property type="protein sequence ID" value="ODQ72914.1"/>
    <property type="molecule type" value="Genomic_DNA"/>
</dbReference>
<evidence type="ECO:0000256" key="7">
    <source>
        <dbReference type="ARBA" id="ARBA00035190"/>
    </source>
</evidence>
<evidence type="ECO:0000313" key="10">
    <source>
        <dbReference type="Proteomes" id="UP000094385"/>
    </source>
</evidence>
<dbReference type="STRING" id="675824.A0A1E3Q602"/>
<name>A0A1E3Q602_LIPST</name>
<evidence type="ECO:0000256" key="5">
    <source>
        <dbReference type="ARBA" id="ARBA00023128"/>
    </source>
</evidence>
<evidence type="ECO:0000256" key="1">
    <source>
        <dbReference type="ARBA" id="ARBA00004173"/>
    </source>
</evidence>
<keyword evidence="5" id="KW-0496">Mitochondrion</keyword>
<comment type="subcellular location">
    <subcellularLocation>
        <location evidence="1">Mitochondrion</location>
    </subcellularLocation>
</comment>
<dbReference type="OrthoDB" id="414075at2759"/>
<evidence type="ECO:0000256" key="2">
    <source>
        <dbReference type="ARBA" id="ARBA00009070"/>
    </source>
</evidence>
<evidence type="ECO:0000259" key="8">
    <source>
        <dbReference type="Pfam" id="PF11788"/>
    </source>
</evidence>
<keyword evidence="6" id="KW-0687">Ribonucleoprotein</keyword>
<evidence type="ECO:0000256" key="6">
    <source>
        <dbReference type="ARBA" id="ARBA00023274"/>
    </source>
</evidence>
<dbReference type="Pfam" id="PF11788">
    <property type="entry name" value="MRP-L46"/>
    <property type="match status" value="1"/>
</dbReference>
<organism evidence="9 10">
    <name type="scientific">Lipomyces starkeyi NRRL Y-11557</name>
    <dbReference type="NCBI Taxonomy" id="675824"/>
    <lineage>
        <taxon>Eukaryota</taxon>
        <taxon>Fungi</taxon>
        <taxon>Dikarya</taxon>
        <taxon>Ascomycota</taxon>
        <taxon>Saccharomycotina</taxon>
        <taxon>Lipomycetes</taxon>
        <taxon>Lipomycetales</taxon>
        <taxon>Lipomycetaceae</taxon>
        <taxon>Lipomyces</taxon>
    </lineage>
</organism>
<keyword evidence="3" id="KW-0809">Transit peptide</keyword>
<dbReference type="InterPro" id="IPR015797">
    <property type="entry name" value="NUDIX_hydrolase-like_dom_sf"/>
</dbReference>
<dbReference type="AlphaFoldDB" id="A0A1E3Q602"/>
<protein>
    <recommendedName>
        <fullName evidence="7">Large ribosomal subunit protein mL46</fullName>
    </recommendedName>
</protein>
<comment type="similarity">
    <text evidence="2">Belongs to the mitochondrion-specific ribosomal protein mL46 family.</text>
</comment>
<dbReference type="InterPro" id="IPR021757">
    <property type="entry name" value="Ribosomal_mL46_N"/>
</dbReference>
<dbReference type="GO" id="GO:0003735">
    <property type="term" value="F:structural constituent of ribosome"/>
    <property type="evidence" value="ECO:0007669"/>
    <property type="project" value="EnsemblFungi"/>
</dbReference>
<dbReference type="PANTHER" id="PTHR13124:SF12">
    <property type="entry name" value="LARGE RIBOSOMAL SUBUNIT PROTEIN ML46"/>
    <property type="match status" value="1"/>
</dbReference>